<evidence type="ECO:0000256" key="4">
    <source>
        <dbReference type="ARBA" id="ARBA00022840"/>
    </source>
</evidence>
<proteinExistence type="inferred from homology"/>
<evidence type="ECO:0000256" key="3">
    <source>
        <dbReference type="ARBA" id="ARBA00022741"/>
    </source>
</evidence>
<keyword evidence="5" id="KW-0648">Protein biosynthesis</keyword>
<dbReference type="InterPro" id="IPR006195">
    <property type="entry name" value="aa-tRNA-synth_II"/>
</dbReference>
<dbReference type="Pfam" id="PF13393">
    <property type="entry name" value="tRNA-synt_His"/>
    <property type="match status" value="1"/>
</dbReference>
<dbReference type="InterPro" id="IPR015807">
    <property type="entry name" value="His-tRNA-ligase"/>
</dbReference>
<comment type="similarity">
    <text evidence="1">Belongs to the class-II aminoacyl-tRNA synthetase family.</text>
</comment>
<dbReference type="CDD" id="cd00773">
    <property type="entry name" value="HisRS-like_core"/>
    <property type="match status" value="1"/>
</dbReference>
<feature type="binding site" evidence="8">
    <location>
        <position position="129"/>
    </location>
    <ligand>
        <name>L-histidine</name>
        <dbReference type="ChEBI" id="CHEBI:57595"/>
    </ligand>
</feature>
<gene>
    <name evidence="10" type="ORF">UT35_C0007G0001</name>
</gene>
<sequence>MADYIEPKLASGFKDYLPEDMIPRQEMFDRIRAVFENFGFVPLDTPGLEKDEIITGGDPDFKMNVWHASIKDDSEKMALRFDLTVPLARVVAGNPDIKKPFKRYQIGKVWRGERPQAGRYREFVQFDADIVGSTSVLADAEIIAIMNATMIALEIPNFLIRINNRKILNGLTEYAGFSPDKNSAVLRAIDKLDKQGWDKVSTELCDAKIGLTSEQAEAIKKFVDLRAHTPIETLDAVEALMIKSPTAMNGISELRELVDAIKAMGVPDEKWKIDLSIARGLGYYTGPVFETVLTDILEIGSVFSGGRYDGLVSKFSAQSVPATGASVGV</sequence>
<feature type="binding site" evidence="8">
    <location>
        <position position="125"/>
    </location>
    <ligand>
        <name>L-histidine</name>
        <dbReference type="ChEBI" id="CHEBI:57595"/>
    </ligand>
</feature>
<evidence type="ECO:0000313" key="11">
    <source>
        <dbReference type="Proteomes" id="UP000033996"/>
    </source>
</evidence>
<feature type="binding site" evidence="8">
    <location>
        <begin position="82"/>
        <end position="84"/>
    </location>
    <ligand>
        <name>L-histidine</name>
        <dbReference type="ChEBI" id="CHEBI:57595"/>
    </ligand>
</feature>
<dbReference type="Gene3D" id="3.30.930.10">
    <property type="entry name" value="Bira Bifunctional Protein, Domain 2"/>
    <property type="match status" value="1"/>
</dbReference>
<dbReference type="GO" id="GO:0005524">
    <property type="term" value="F:ATP binding"/>
    <property type="evidence" value="ECO:0007669"/>
    <property type="project" value="UniProtKB-KW"/>
</dbReference>
<evidence type="ECO:0000256" key="2">
    <source>
        <dbReference type="ARBA" id="ARBA00012815"/>
    </source>
</evidence>
<dbReference type="InterPro" id="IPR004516">
    <property type="entry name" value="HisRS/HisZ"/>
</dbReference>
<evidence type="ECO:0000259" key="9">
    <source>
        <dbReference type="PROSITE" id="PS50862"/>
    </source>
</evidence>
<dbReference type="GO" id="GO:0004821">
    <property type="term" value="F:histidine-tRNA ligase activity"/>
    <property type="evidence" value="ECO:0007669"/>
    <property type="project" value="UniProtKB-UniRule"/>
</dbReference>
<dbReference type="GO" id="GO:0006427">
    <property type="term" value="P:histidyl-tRNA aminoacylation"/>
    <property type="evidence" value="ECO:0007669"/>
    <property type="project" value="UniProtKB-UniRule"/>
</dbReference>
<reference evidence="10 11" key="1">
    <citation type="journal article" date="2015" name="Nature">
        <title>rRNA introns, odd ribosomes, and small enigmatic genomes across a large radiation of phyla.</title>
        <authorList>
            <person name="Brown C.T."/>
            <person name="Hug L.A."/>
            <person name="Thomas B.C."/>
            <person name="Sharon I."/>
            <person name="Castelle C.J."/>
            <person name="Singh A."/>
            <person name="Wilkins M.J."/>
            <person name="Williams K.H."/>
            <person name="Banfield J.F."/>
        </authorList>
    </citation>
    <scope>NUCLEOTIDE SEQUENCE [LARGE SCALE GENOMIC DNA]</scope>
</reference>
<feature type="domain" description="Aminoacyl-transfer RNA synthetases class-II family profile" evidence="9">
    <location>
        <begin position="1"/>
        <end position="133"/>
    </location>
</feature>
<dbReference type="PIRSF" id="PIRSF001549">
    <property type="entry name" value="His-tRNA_synth"/>
    <property type="match status" value="1"/>
</dbReference>
<keyword evidence="10" id="KW-0436">Ligase</keyword>
<dbReference type="EMBL" id="LBWL01000007">
    <property type="protein sequence ID" value="KKR09391.1"/>
    <property type="molecule type" value="Genomic_DNA"/>
</dbReference>
<comment type="caution">
    <text evidence="10">The sequence shown here is derived from an EMBL/GenBank/DDBJ whole genome shotgun (WGS) entry which is preliminary data.</text>
</comment>
<evidence type="ECO:0000256" key="6">
    <source>
        <dbReference type="ARBA" id="ARBA00047639"/>
    </source>
</evidence>
<evidence type="ECO:0000256" key="7">
    <source>
        <dbReference type="NCBIfam" id="TIGR00442"/>
    </source>
</evidence>
<dbReference type="Proteomes" id="UP000033996">
    <property type="component" value="Unassembled WGS sequence"/>
</dbReference>
<dbReference type="AlphaFoldDB" id="A0A837HUH1"/>
<name>A0A837HUH1_9BACT</name>
<dbReference type="InterPro" id="IPR045864">
    <property type="entry name" value="aa-tRNA-synth_II/BPL/LPL"/>
</dbReference>
<dbReference type="EC" id="6.1.1.21" evidence="2 7"/>
<dbReference type="NCBIfam" id="TIGR00442">
    <property type="entry name" value="hisS"/>
    <property type="match status" value="1"/>
</dbReference>
<dbReference type="PANTHER" id="PTHR11476">
    <property type="entry name" value="HISTIDYL-TRNA SYNTHETASE"/>
    <property type="match status" value="1"/>
</dbReference>
<comment type="catalytic activity">
    <reaction evidence="6">
        <text>tRNA(His) + L-histidine + ATP = L-histidyl-tRNA(His) + AMP + diphosphate + H(+)</text>
        <dbReference type="Rhea" id="RHEA:17313"/>
        <dbReference type="Rhea" id="RHEA-COMP:9665"/>
        <dbReference type="Rhea" id="RHEA-COMP:9689"/>
        <dbReference type="ChEBI" id="CHEBI:15378"/>
        <dbReference type="ChEBI" id="CHEBI:30616"/>
        <dbReference type="ChEBI" id="CHEBI:33019"/>
        <dbReference type="ChEBI" id="CHEBI:57595"/>
        <dbReference type="ChEBI" id="CHEBI:78442"/>
        <dbReference type="ChEBI" id="CHEBI:78527"/>
        <dbReference type="ChEBI" id="CHEBI:456215"/>
        <dbReference type="EC" id="6.1.1.21"/>
    </reaction>
</comment>
<feature type="binding site" evidence="8">
    <location>
        <begin position="283"/>
        <end position="284"/>
    </location>
    <ligand>
        <name>L-histidine</name>
        <dbReference type="ChEBI" id="CHEBI:57595"/>
    </ligand>
</feature>
<protein>
    <recommendedName>
        <fullName evidence="2 7">Histidine--tRNA ligase</fullName>
        <ecNumber evidence="2 7">6.1.1.21</ecNumber>
    </recommendedName>
</protein>
<feature type="non-terminal residue" evidence="10">
    <location>
        <position position="329"/>
    </location>
</feature>
<feature type="binding site" evidence="8">
    <location>
        <position position="111"/>
    </location>
    <ligand>
        <name>L-histidine</name>
        <dbReference type="ChEBI" id="CHEBI:57595"/>
    </ligand>
</feature>
<keyword evidence="4" id="KW-0067">ATP-binding</keyword>
<accession>A0A837HUH1</accession>
<keyword evidence="3" id="KW-0547">Nucleotide-binding</keyword>
<dbReference type="PROSITE" id="PS50862">
    <property type="entry name" value="AA_TRNA_LIGASE_II"/>
    <property type="match status" value="1"/>
</dbReference>
<evidence type="ECO:0000256" key="1">
    <source>
        <dbReference type="ARBA" id="ARBA00008226"/>
    </source>
</evidence>
<organism evidence="10 11">
    <name type="scientific">Candidatus Yanofskybacteria bacterium GW2011_GWD1_39_16</name>
    <dbReference type="NCBI Taxonomy" id="1619030"/>
    <lineage>
        <taxon>Bacteria</taxon>
        <taxon>Candidatus Yanofskyibacteriota</taxon>
    </lineage>
</organism>
<dbReference type="InterPro" id="IPR041715">
    <property type="entry name" value="HisRS-like_core"/>
</dbReference>
<evidence type="ECO:0000256" key="5">
    <source>
        <dbReference type="ARBA" id="ARBA00022917"/>
    </source>
</evidence>
<evidence type="ECO:0000313" key="10">
    <source>
        <dbReference type="EMBL" id="KKR09391.1"/>
    </source>
</evidence>
<dbReference type="PANTHER" id="PTHR11476:SF7">
    <property type="entry name" value="HISTIDINE--TRNA LIGASE"/>
    <property type="match status" value="1"/>
</dbReference>
<dbReference type="SUPFAM" id="SSF55681">
    <property type="entry name" value="Class II aaRS and biotin synthetases"/>
    <property type="match status" value="1"/>
</dbReference>
<dbReference type="GO" id="GO:0005737">
    <property type="term" value="C:cytoplasm"/>
    <property type="evidence" value="ECO:0007669"/>
    <property type="project" value="UniProtKB-UniRule"/>
</dbReference>
<feature type="binding site" evidence="8">
    <location>
        <position position="279"/>
    </location>
    <ligand>
        <name>L-histidine</name>
        <dbReference type="ChEBI" id="CHEBI:57595"/>
    </ligand>
</feature>
<evidence type="ECO:0000256" key="8">
    <source>
        <dbReference type="PIRSR" id="PIRSR001549-1"/>
    </source>
</evidence>